<dbReference type="Proteomes" id="UP000034682">
    <property type="component" value="Unassembled WGS sequence"/>
</dbReference>
<dbReference type="GO" id="GO:0004672">
    <property type="term" value="F:protein kinase activity"/>
    <property type="evidence" value="ECO:0007669"/>
    <property type="project" value="TreeGrafter"/>
</dbReference>
<dbReference type="SUPFAM" id="SSF52540">
    <property type="entry name" value="P-loop containing nucleoside triphosphate hydrolases"/>
    <property type="match status" value="1"/>
</dbReference>
<feature type="domain" description="PrkA AAA" evidence="1">
    <location>
        <begin position="7"/>
        <end position="361"/>
    </location>
</feature>
<evidence type="ECO:0000259" key="1">
    <source>
        <dbReference type="SMART" id="SM00763"/>
    </source>
</evidence>
<dbReference type="SMART" id="SM00763">
    <property type="entry name" value="AAA_PrkA"/>
    <property type="match status" value="1"/>
</dbReference>
<dbReference type="InterPro" id="IPR027417">
    <property type="entry name" value="P-loop_NTPase"/>
</dbReference>
<comment type="caution">
    <text evidence="2">The sequence shown here is derived from an EMBL/GenBank/DDBJ whole genome shotgun (WGS) entry which is preliminary data.</text>
</comment>
<dbReference type="Gene3D" id="3.40.50.300">
    <property type="entry name" value="P-loop containing nucleotide triphosphate hydrolases"/>
    <property type="match status" value="1"/>
</dbReference>
<dbReference type="InterPro" id="IPR013153">
    <property type="entry name" value="Prk_AAA"/>
</dbReference>
<dbReference type="InterPro" id="IPR010650">
    <property type="entry name" value="PrkA_C"/>
</dbReference>
<dbReference type="Pfam" id="PF08298">
    <property type="entry name" value="AAA_PrkA"/>
    <property type="match status" value="1"/>
</dbReference>
<dbReference type="AlphaFoldDB" id="A0A0G1T4U6"/>
<proteinExistence type="predicted"/>
<reference evidence="2 3" key="1">
    <citation type="journal article" date="2015" name="Nature">
        <title>rRNA introns, odd ribosomes, and small enigmatic genomes across a large radiation of phyla.</title>
        <authorList>
            <person name="Brown C.T."/>
            <person name="Hug L.A."/>
            <person name="Thomas B.C."/>
            <person name="Sharon I."/>
            <person name="Castelle C.J."/>
            <person name="Singh A."/>
            <person name="Wilkins M.J."/>
            <person name="Williams K.H."/>
            <person name="Banfield J.F."/>
        </authorList>
    </citation>
    <scope>NUCLEOTIDE SEQUENCE [LARGE SCALE GENOMIC DNA]</scope>
</reference>
<protein>
    <recommendedName>
        <fullName evidence="1">PrkA AAA domain-containing protein</fullName>
    </recommendedName>
</protein>
<evidence type="ECO:0000313" key="3">
    <source>
        <dbReference type="Proteomes" id="UP000034682"/>
    </source>
</evidence>
<gene>
    <name evidence="2" type="ORF">UY02_C0013G0008</name>
</gene>
<dbReference type="PANTHER" id="PTHR30267:SF2">
    <property type="entry name" value="PROTEIN PRKA"/>
    <property type="match status" value="1"/>
</dbReference>
<name>A0A0G1T4U6_9BACT</name>
<dbReference type="Pfam" id="PF06798">
    <property type="entry name" value="PrkA"/>
    <property type="match status" value="1"/>
</dbReference>
<evidence type="ECO:0000313" key="2">
    <source>
        <dbReference type="EMBL" id="KKU76752.1"/>
    </source>
</evidence>
<accession>A0A0G1T4U6</accession>
<organism evidence="2 3">
    <name type="scientific">Candidatus Giovannonibacteria bacterium GW2011_GWB1_47_6b</name>
    <dbReference type="NCBI Taxonomy" id="1618655"/>
    <lineage>
        <taxon>Bacteria</taxon>
        <taxon>Candidatus Giovannoniibacteriota</taxon>
    </lineage>
</organism>
<dbReference type="EMBL" id="LCOK01000013">
    <property type="protein sequence ID" value="KKU76752.1"/>
    <property type="molecule type" value="Genomic_DNA"/>
</dbReference>
<sequence length="601" mass="68227">MQNDEVLTLEEYLNLVRANPNLVKTAHKRVYDAIIKKGYKTVSAKDDPRLAKILGLKNGDTVTVYNLFENHYGLEREIENIVGYFRAASLGGESSRLFLFLVGPPGSGKSSIVRTLYWALHGEEIYHIDGCPIREEPLNAFPRAYRKELEEKHKIVLSEWADLCPVCRHRLKTEFNSDYTKFRVRKDHISIRASRYFASVDPTDPISFDKAKLIGSVTLGEKEGDPTAFELDGAYHRANRGLIEFVEVFRNETEFLYSLLEATQSKTIESPAGRTEKIFIDVVIIAHANEPNWKKFEKNDDNEALVDRLVRVDVGNNVRLNEQIEIVKKLTRPTCHLAPQTLETLAMFTILTRIQPSEQVKDLISKVLIYNGDDTEIDAPSAAELRAERPRDGWIGISNRDAAKILEKAIGIRQPGEESCVAPPDLLKVISEFCANAKKPIPVELIETVTDWYAAMIATQFTSIGKDCQDICIRYYENYTAAIIKLLRGETLSPEAENLVNIVESRLPNDDGEKNALRQLIIEQKFSDTSLAIKSGIYDYVAQEVIIPKLDKLIVQGNHEDLNENDRLSLKYFQEHFRALGYCDRCFKTVAEWLINSGLLQ</sequence>
<dbReference type="PANTHER" id="PTHR30267">
    <property type="entry name" value="PROTEIN KINASE PRKA"/>
    <property type="match status" value="1"/>
</dbReference>